<dbReference type="EMBL" id="AWQS01000511">
    <property type="protein sequence ID" value="EWT03727.1"/>
    <property type="molecule type" value="Genomic_DNA"/>
</dbReference>
<dbReference type="PRINTS" id="PR01852">
    <property type="entry name" value="SIBAPROTEIN"/>
</dbReference>
<accession>W9GES6</accession>
<gene>
    <name evidence="2" type="ORF">N864_11175</name>
</gene>
<evidence type="ECO:0000259" key="1">
    <source>
        <dbReference type="PROSITE" id="PS50911"/>
    </source>
</evidence>
<feature type="domain" description="Peptidase C51" evidence="1">
    <location>
        <begin position="49"/>
        <end position="176"/>
    </location>
</feature>
<dbReference type="Gene3D" id="3.90.1720.10">
    <property type="entry name" value="endopeptidase domain like (from Nostoc punctiforme)"/>
    <property type="match status" value="1"/>
</dbReference>
<evidence type="ECO:0000313" key="2">
    <source>
        <dbReference type="EMBL" id="EWT03727.1"/>
    </source>
</evidence>
<dbReference type="OrthoDB" id="5150337at2"/>
<reference evidence="3" key="1">
    <citation type="submission" date="2013-08" db="EMBL/GenBank/DDBJ databases">
        <title>Intrasporangium oryzae NRRL B-24470.</title>
        <authorList>
            <person name="Liu H."/>
            <person name="Wang G."/>
        </authorList>
    </citation>
    <scope>NUCLEOTIDE SEQUENCE [LARGE SCALE GENOMIC DNA]</scope>
    <source>
        <strain evidence="3">Q5-1</strain>
    </source>
</reference>
<feature type="non-terminal residue" evidence="2">
    <location>
        <position position="1"/>
    </location>
</feature>
<dbReference type="AlphaFoldDB" id="W9GES6"/>
<protein>
    <submittedName>
        <fullName evidence="2">CHAP protein</fullName>
    </submittedName>
</protein>
<comment type="caution">
    <text evidence="2">The sequence shown here is derived from an EMBL/GenBank/DDBJ whole genome shotgun (WGS) entry which is preliminary data.</text>
</comment>
<dbReference type="Proteomes" id="UP000019494">
    <property type="component" value="Unassembled WGS sequence"/>
</dbReference>
<dbReference type="InterPro" id="IPR007921">
    <property type="entry name" value="CHAP_dom"/>
</dbReference>
<evidence type="ECO:0000313" key="3">
    <source>
        <dbReference type="Proteomes" id="UP000019494"/>
    </source>
</evidence>
<proteinExistence type="predicted"/>
<dbReference type="InterPro" id="IPR038765">
    <property type="entry name" value="Papain-like_cys_pep_sf"/>
</dbReference>
<dbReference type="PROSITE" id="PS50911">
    <property type="entry name" value="CHAP"/>
    <property type="match status" value="1"/>
</dbReference>
<sequence length="178" mass="18610">VVKEQRAEAAKAKAAAQAKAEAQAAARAKAQQASRSTARTSLTGSTYSAKVATNAPSASSGIRSSHNWATAGQCTWGALNKWYQSEGYYPGGWTGNALVWASGAARAGYTVSSVPRVRSILVLQPGTYNSSSAGHVAWVTAVNGNQVTVIEMNAMAGPYNYNTRTLTNVGGMQYIYAP</sequence>
<dbReference type="RefSeq" id="WP_034722875.1">
    <property type="nucleotide sequence ID" value="NZ_AWQS01000511.1"/>
</dbReference>
<dbReference type="SUPFAM" id="SSF54001">
    <property type="entry name" value="Cysteine proteinases"/>
    <property type="match status" value="1"/>
</dbReference>
<dbReference type="Pfam" id="PF05257">
    <property type="entry name" value="CHAP"/>
    <property type="match status" value="1"/>
</dbReference>
<name>W9GES6_9MICO</name>
<dbReference type="InterPro" id="IPR009148">
    <property type="entry name" value="PcsB-like"/>
</dbReference>
<keyword evidence="3" id="KW-1185">Reference proteome</keyword>
<organism evidence="2 3">
    <name type="scientific">Intrasporangium chromatireducens Q5-1</name>
    <dbReference type="NCBI Taxonomy" id="584657"/>
    <lineage>
        <taxon>Bacteria</taxon>
        <taxon>Bacillati</taxon>
        <taxon>Actinomycetota</taxon>
        <taxon>Actinomycetes</taxon>
        <taxon>Micrococcales</taxon>
        <taxon>Intrasporangiaceae</taxon>
        <taxon>Intrasporangium</taxon>
    </lineage>
</organism>